<dbReference type="AlphaFoldDB" id="A0A267DVN8"/>
<feature type="compositionally biased region" description="Low complexity" evidence="1">
    <location>
        <begin position="97"/>
        <end position="119"/>
    </location>
</feature>
<name>A0A267DVN8_9PLAT</name>
<dbReference type="EMBL" id="NIVC01003218">
    <property type="protein sequence ID" value="PAA52552.1"/>
    <property type="molecule type" value="Genomic_DNA"/>
</dbReference>
<dbReference type="InterPro" id="IPR036770">
    <property type="entry name" value="Ankyrin_rpt-contain_sf"/>
</dbReference>
<feature type="compositionally biased region" description="Low complexity" evidence="1">
    <location>
        <begin position="66"/>
        <end position="88"/>
    </location>
</feature>
<feature type="compositionally biased region" description="Pro residues" evidence="1">
    <location>
        <begin position="167"/>
        <end position="182"/>
    </location>
</feature>
<gene>
    <name evidence="2" type="ORF">BOX15_Mlig002611g2</name>
</gene>
<dbReference type="Gene3D" id="1.25.40.20">
    <property type="entry name" value="Ankyrin repeat-containing domain"/>
    <property type="match status" value="1"/>
</dbReference>
<dbReference type="Proteomes" id="UP000215902">
    <property type="component" value="Unassembled WGS sequence"/>
</dbReference>
<evidence type="ECO:0000313" key="3">
    <source>
        <dbReference type="Proteomes" id="UP000215902"/>
    </source>
</evidence>
<feature type="compositionally biased region" description="Basic and acidic residues" evidence="1">
    <location>
        <begin position="37"/>
        <end position="50"/>
    </location>
</feature>
<evidence type="ECO:0000313" key="2">
    <source>
        <dbReference type="EMBL" id="PAA52552.1"/>
    </source>
</evidence>
<accession>A0A267DVN8</accession>
<sequence length="391" mass="42982">MSDACTSSNLEAGIGELQITDEEHAEFVQHLYTKQPKRLEQSGKAAERLRQPARPRSGVSVSGALQPSQLVQQQQQQQQHVSSPVTPQGRGMHSPYQQWEGAVQQQQQQLIQRTQPQAQGFDDTGEGFESLLELLNGPTDPGPPSGGACMPGSRADIIINAPMMVPAQPPPPPPPPPPPAPPAAESRSGPSKAPVSEQTRLALIKKLNPQSILVDENFNSQLHTAVLQSQPREAVDFLLCNLKRQKKLLPIINMVNICGHTPLSLCLKMRRADLLSLLIDFDAGPTQLCCCVSERTNHFHYAFAKCLDTTAAIQMVQCLISCVAEKHQSDLIGLHAKDRFRKTPLDYLNHRISQLSATQQEPDSAELLASMQWLKNSICRMLPRVEAGLDH</sequence>
<protein>
    <submittedName>
        <fullName evidence="2">Uncharacterized protein</fullName>
    </submittedName>
</protein>
<reference evidence="2 3" key="1">
    <citation type="submission" date="2017-06" db="EMBL/GenBank/DDBJ databases">
        <title>A platform for efficient transgenesis in Macrostomum lignano, a flatworm model organism for stem cell research.</title>
        <authorList>
            <person name="Berezikov E."/>
        </authorList>
    </citation>
    <scope>NUCLEOTIDE SEQUENCE [LARGE SCALE GENOMIC DNA]</scope>
    <source>
        <strain evidence="2">DV1</strain>
        <tissue evidence="2">Whole organism</tissue>
    </source>
</reference>
<proteinExistence type="predicted"/>
<organism evidence="2 3">
    <name type="scientific">Macrostomum lignano</name>
    <dbReference type="NCBI Taxonomy" id="282301"/>
    <lineage>
        <taxon>Eukaryota</taxon>
        <taxon>Metazoa</taxon>
        <taxon>Spiralia</taxon>
        <taxon>Lophotrochozoa</taxon>
        <taxon>Platyhelminthes</taxon>
        <taxon>Rhabditophora</taxon>
        <taxon>Macrostomorpha</taxon>
        <taxon>Macrostomida</taxon>
        <taxon>Macrostomidae</taxon>
        <taxon>Macrostomum</taxon>
    </lineage>
</organism>
<comment type="caution">
    <text evidence="2">The sequence shown here is derived from an EMBL/GenBank/DDBJ whole genome shotgun (WGS) entry which is preliminary data.</text>
</comment>
<dbReference type="SUPFAM" id="SSF101447">
    <property type="entry name" value="Formin homology 2 domain (FH2 domain)"/>
    <property type="match status" value="1"/>
</dbReference>
<keyword evidence="3" id="KW-1185">Reference proteome</keyword>
<dbReference type="SUPFAM" id="SSF48403">
    <property type="entry name" value="Ankyrin repeat"/>
    <property type="match status" value="1"/>
</dbReference>
<evidence type="ECO:0000256" key="1">
    <source>
        <dbReference type="SAM" id="MobiDB-lite"/>
    </source>
</evidence>
<feature type="region of interest" description="Disordered" evidence="1">
    <location>
        <begin position="33"/>
        <end position="197"/>
    </location>
</feature>